<proteinExistence type="predicted"/>
<keyword evidence="6" id="KW-1185">Reference proteome</keyword>
<sequence>MNTNQSTVSLPFLQEIELFLQNLQGNRNHFAGKARLQLQAAACCFAGNIILQLLGTNIVIILLIFLYNTQNCMIIMLINRQYTVLLFMSRDCSMGVLQIYFSKPFMLE</sequence>
<dbReference type="EMBL" id="CAXDID020000078">
    <property type="protein sequence ID" value="CAL6017476.1"/>
    <property type="molecule type" value="Genomic_DNA"/>
</dbReference>
<name>A0AA86U760_9EUKA</name>
<gene>
    <name evidence="4" type="ORF">HINF_LOCUS26007</name>
    <name evidence="5" type="ORF">HINF_LOCUS26010</name>
    <name evidence="2" type="ORF">HINF_LOCUS28037</name>
    <name evidence="3" type="ORF">HINF_LOCUS28040</name>
</gene>
<keyword evidence="1" id="KW-0472">Membrane</keyword>
<dbReference type="Proteomes" id="UP001642409">
    <property type="component" value="Unassembled WGS sequence"/>
</dbReference>
<dbReference type="AlphaFoldDB" id="A0AA86U760"/>
<evidence type="ECO:0000313" key="4">
    <source>
        <dbReference type="EMBL" id="CAL6017470.1"/>
    </source>
</evidence>
<comment type="caution">
    <text evidence="2">The sequence shown here is derived from an EMBL/GenBank/DDBJ whole genome shotgun (WGS) entry which is preliminary data.</text>
</comment>
<reference evidence="4 6" key="2">
    <citation type="submission" date="2024-07" db="EMBL/GenBank/DDBJ databases">
        <authorList>
            <person name="Akdeniz Z."/>
        </authorList>
    </citation>
    <scope>NUCLEOTIDE SEQUENCE [LARGE SCALE GENOMIC DNA]</scope>
</reference>
<evidence type="ECO:0000313" key="5">
    <source>
        <dbReference type="EMBL" id="CAL6017476.1"/>
    </source>
</evidence>
<keyword evidence="1" id="KW-0812">Transmembrane</keyword>
<evidence type="ECO:0000313" key="6">
    <source>
        <dbReference type="Proteomes" id="UP001642409"/>
    </source>
</evidence>
<keyword evidence="1" id="KW-1133">Transmembrane helix</keyword>
<evidence type="ECO:0000256" key="1">
    <source>
        <dbReference type="SAM" id="Phobius"/>
    </source>
</evidence>
<dbReference type="EMBL" id="CAXDID020000078">
    <property type="protein sequence ID" value="CAL6017470.1"/>
    <property type="molecule type" value="Genomic_DNA"/>
</dbReference>
<feature type="transmembrane region" description="Helical" evidence="1">
    <location>
        <begin position="38"/>
        <end position="67"/>
    </location>
</feature>
<dbReference type="EMBL" id="CATOUU010000675">
    <property type="protein sequence ID" value="CAI9940392.1"/>
    <property type="molecule type" value="Genomic_DNA"/>
</dbReference>
<accession>A0AA86U760</accession>
<dbReference type="EMBL" id="CATOUU010000675">
    <property type="protein sequence ID" value="CAI9940395.1"/>
    <property type="molecule type" value="Genomic_DNA"/>
</dbReference>
<evidence type="ECO:0000313" key="2">
    <source>
        <dbReference type="EMBL" id="CAI9940392.1"/>
    </source>
</evidence>
<evidence type="ECO:0000313" key="3">
    <source>
        <dbReference type="EMBL" id="CAI9940395.1"/>
    </source>
</evidence>
<organism evidence="2">
    <name type="scientific">Hexamita inflata</name>
    <dbReference type="NCBI Taxonomy" id="28002"/>
    <lineage>
        <taxon>Eukaryota</taxon>
        <taxon>Metamonada</taxon>
        <taxon>Diplomonadida</taxon>
        <taxon>Hexamitidae</taxon>
        <taxon>Hexamitinae</taxon>
        <taxon>Hexamita</taxon>
    </lineage>
</organism>
<reference evidence="2" key="1">
    <citation type="submission" date="2023-06" db="EMBL/GenBank/DDBJ databases">
        <authorList>
            <person name="Kurt Z."/>
        </authorList>
    </citation>
    <scope>NUCLEOTIDE SEQUENCE</scope>
</reference>
<protein>
    <submittedName>
        <fullName evidence="4">Hypothetical_protein</fullName>
    </submittedName>
</protein>